<reference evidence="8" key="1">
    <citation type="submission" date="2025-08" db="UniProtKB">
        <authorList>
            <consortium name="Ensembl"/>
        </authorList>
    </citation>
    <scope>IDENTIFICATION</scope>
</reference>
<dbReference type="InterPro" id="IPR015631">
    <property type="entry name" value="CD2/SLAM_rcpt"/>
</dbReference>
<evidence type="ECO:0000256" key="1">
    <source>
        <dbReference type="ARBA" id="ARBA00004370"/>
    </source>
</evidence>
<dbReference type="Proteomes" id="UP000694701">
    <property type="component" value="Unplaced"/>
</dbReference>
<dbReference type="AlphaFoldDB" id="A0A8C2EJL6"/>
<evidence type="ECO:0000256" key="6">
    <source>
        <dbReference type="SAM" id="SignalP"/>
    </source>
</evidence>
<dbReference type="PANTHER" id="PTHR12080:SF55">
    <property type="entry name" value="LYMPHOCYTE FUNCTION-ASSOCIATED ANTIGEN 3"/>
    <property type="match status" value="1"/>
</dbReference>
<feature type="domain" description="Natural killer cell receptor 2B4 immunoglobulin" evidence="7">
    <location>
        <begin position="22"/>
        <end position="114"/>
    </location>
</feature>
<keyword evidence="2 6" id="KW-0732">Signal</keyword>
<keyword evidence="5" id="KW-1133">Transmembrane helix</keyword>
<dbReference type="SUPFAM" id="SSF48726">
    <property type="entry name" value="Immunoglobulin"/>
    <property type="match status" value="1"/>
</dbReference>
<proteinExistence type="predicted"/>
<evidence type="ECO:0000313" key="8">
    <source>
        <dbReference type="Ensembl" id="ENSCCRP00020042057.1"/>
    </source>
</evidence>
<dbReference type="Ensembl" id="ENSCCRT00020045892.1">
    <property type="protein sequence ID" value="ENSCCRP00020042057.1"/>
    <property type="gene ID" value="ENSCCRG00020018729.1"/>
</dbReference>
<dbReference type="InterPro" id="IPR024303">
    <property type="entry name" value="NK_rcpt_2B4_Ig_dom"/>
</dbReference>
<dbReference type="GO" id="GO:0016020">
    <property type="term" value="C:membrane"/>
    <property type="evidence" value="ECO:0007669"/>
    <property type="project" value="UniProtKB-SubCell"/>
</dbReference>
<keyword evidence="5" id="KW-0812">Transmembrane</keyword>
<evidence type="ECO:0000256" key="4">
    <source>
        <dbReference type="ARBA" id="ARBA00023180"/>
    </source>
</evidence>
<dbReference type="PANTHER" id="PTHR12080">
    <property type="entry name" value="SIGNALING LYMPHOCYTIC ACTIVATION MOLECULE"/>
    <property type="match status" value="1"/>
</dbReference>
<evidence type="ECO:0000259" key="7">
    <source>
        <dbReference type="Pfam" id="PF11465"/>
    </source>
</evidence>
<dbReference type="Pfam" id="PF11465">
    <property type="entry name" value="Receptor_2B4"/>
    <property type="match status" value="1"/>
</dbReference>
<evidence type="ECO:0000256" key="3">
    <source>
        <dbReference type="ARBA" id="ARBA00023136"/>
    </source>
</evidence>
<name>A0A8C2EJL6_CYPCA</name>
<feature type="transmembrane region" description="Helical" evidence="5">
    <location>
        <begin position="213"/>
        <end position="232"/>
    </location>
</feature>
<dbReference type="InterPro" id="IPR013783">
    <property type="entry name" value="Ig-like_fold"/>
</dbReference>
<protein>
    <submittedName>
        <fullName evidence="8">Si:ch211-132g1.3</fullName>
    </submittedName>
</protein>
<comment type="subcellular location">
    <subcellularLocation>
        <location evidence="1">Membrane</location>
    </subcellularLocation>
</comment>
<evidence type="ECO:0000256" key="2">
    <source>
        <dbReference type="ARBA" id="ARBA00022729"/>
    </source>
</evidence>
<sequence>MPLRCLMLVTICVVLITTEAVSDENVKKVVGEEVSLRPARIDPPVSSIIWKHRNNSGFVVKAIEWDKDDDDGVNIPNQRFKGITTLDEKTGQITITNLTVKHGGLYTIDINNKEQEQRFNLKVMEKVLKPVIKLKKIEGNPDVMYLICEYSETIIWRNSSGEILIGSLNHPKGEFITVEFTGNPDNFYTCTLDNGASTETSDPVYERELFKNFWGFVIASVGMVFIILFLFIPPCHGKTTDFFYLLKVHFKCISFIWAYQLLEIQNKHVKCNVAICNSFYFHNVTW</sequence>
<dbReference type="InterPro" id="IPR036179">
    <property type="entry name" value="Ig-like_dom_sf"/>
</dbReference>
<feature type="signal peptide" evidence="6">
    <location>
        <begin position="1"/>
        <end position="20"/>
    </location>
</feature>
<keyword evidence="4" id="KW-0325">Glycoprotein</keyword>
<feature type="chain" id="PRO_5034031766" evidence="6">
    <location>
        <begin position="21"/>
        <end position="286"/>
    </location>
</feature>
<keyword evidence="3 5" id="KW-0472">Membrane</keyword>
<evidence type="ECO:0000256" key="5">
    <source>
        <dbReference type="SAM" id="Phobius"/>
    </source>
</evidence>
<dbReference type="Gene3D" id="2.60.40.10">
    <property type="entry name" value="Immunoglobulins"/>
    <property type="match status" value="1"/>
</dbReference>
<accession>A0A8C2EJL6</accession>
<organism evidence="8 9">
    <name type="scientific">Cyprinus carpio</name>
    <name type="common">Common carp</name>
    <dbReference type="NCBI Taxonomy" id="7962"/>
    <lineage>
        <taxon>Eukaryota</taxon>
        <taxon>Metazoa</taxon>
        <taxon>Chordata</taxon>
        <taxon>Craniata</taxon>
        <taxon>Vertebrata</taxon>
        <taxon>Euteleostomi</taxon>
        <taxon>Actinopterygii</taxon>
        <taxon>Neopterygii</taxon>
        <taxon>Teleostei</taxon>
        <taxon>Ostariophysi</taxon>
        <taxon>Cypriniformes</taxon>
        <taxon>Cyprinidae</taxon>
        <taxon>Cyprininae</taxon>
        <taxon>Cyprinus</taxon>
    </lineage>
</organism>
<evidence type="ECO:0000313" key="9">
    <source>
        <dbReference type="Proteomes" id="UP000694701"/>
    </source>
</evidence>